<protein>
    <recommendedName>
        <fullName evidence="2">ISXO2-like transposase domain-containing protein</fullName>
    </recommendedName>
</protein>
<feature type="domain" description="ISXO2-like transposase" evidence="2">
    <location>
        <begin position="137"/>
        <end position="296"/>
    </location>
</feature>
<feature type="compositionally biased region" description="Acidic residues" evidence="1">
    <location>
        <begin position="384"/>
        <end position="394"/>
    </location>
</feature>
<comment type="caution">
    <text evidence="3">The sequence shown here is derived from an EMBL/GenBank/DDBJ whole genome shotgun (WGS) entry which is preliminary data.</text>
</comment>
<dbReference type="AlphaFoldDB" id="A0A081A2G5"/>
<evidence type="ECO:0000313" key="3">
    <source>
        <dbReference type="EMBL" id="ETO73076.1"/>
    </source>
</evidence>
<organism evidence="3 4">
    <name type="scientific">Phytophthora nicotianae P1976</name>
    <dbReference type="NCBI Taxonomy" id="1317066"/>
    <lineage>
        <taxon>Eukaryota</taxon>
        <taxon>Sar</taxon>
        <taxon>Stramenopiles</taxon>
        <taxon>Oomycota</taxon>
        <taxon>Peronosporomycetes</taxon>
        <taxon>Peronosporales</taxon>
        <taxon>Peronosporaceae</taxon>
        <taxon>Phytophthora</taxon>
    </lineage>
</organism>
<evidence type="ECO:0000259" key="2">
    <source>
        <dbReference type="SMART" id="SM01126"/>
    </source>
</evidence>
<gene>
    <name evidence="3" type="ORF">F444_10961</name>
</gene>
<feature type="compositionally biased region" description="Acidic residues" evidence="1">
    <location>
        <begin position="402"/>
        <end position="421"/>
    </location>
</feature>
<dbReference type="Proteomes" id="UP000028582">
    <property type="component" value="Unassembled WGS sequence"/>
</dbReference>
<dbReference type="EMBL" id="ANJA01001970">
    <property type="protein sequence ID" value="ETO73076.1"/>
    <property type="molecule type" value="Genomic_DNA"/>
</dbReference>
<feature type="region of interest" description="Disordered" evidence="1">
    <location>
        <begin position="492"/>
        <end position="532"/>
    </location>
</feature>
<dbReference type="InterPro" id="IPR053164">
    <property type="entry name" value="IS1016-like_transposase"/>
</dbReference>
<feature type="region of interest" description="Disordered" evidence="1">
    <location>
        <begin position="342"/>
        <end position="421"/>
    </location>
</feature>
<dbReference type="InterPro" id="IPR024445">
    <property type="entry name" value="Tnp_ISXO2-like"/>
</dbReference>
<dbReference type="PANTHER" id="PTHR47163">
    <property type="entry name" value="DDE_TNP_IS1595 DOMAIN-CONTAINING PROTEIN"/>
    <property type="match status" value="1"/>
</dbReference>
<evidence type="ECO:0000256" key="1">
    <source>
        <dbReference type="SAM" id="MobiDB-lite"/>
    </source>
</evidence>
<accession>A0A081A2G5</accession>
<name>A0A081A2G5_PHYNI</name>
<reference evidence="3 4" key="1">
    <citation type="submission" date="2013-11" db="EMBL/GenBank/DDBJ databases">
        <title>The Genome Sequence of Phytophthora parasitica P1976.</title>
        <authorList>
            <consortium name="The Broad Institute Genomics Platform"/>
            <person name="Russ C."/>
            <person name="Tyler B."/>
            <person name="Panabieres F."/>
            <person name="Shan W."/>
            <person name="Tripathy S."/>
            <person name="Grunwald N."/>
            <person name="Machado M."/>
            <person name="Johnson C.S."/>
            <person name="Walker B."/>
            <person name="Young S."/>
            <person name="Zeng Q."/>
            <person name="Gargeya S."/>
            <person name="Fitzgerald M."/>
            <person name="Haas B."/>
            <person name="Abouelleil A."/>
            <person name="Allen A.W."/>
            <person name="Alvarado L."/>
            <person name="Arachchi H.M."/>
            <person name="Berlin A.M."/>
            <person name="Chapman S.B."/>
            <person name="Gainer-Dewar J."/>
            <person name="Goldberg J."/>
            <person name="Griggs A."/>
            <person name="Gujja S."/>
            <person name="Hansen M."/>
            <person name="Howarth C."/>
            <person name="Imamovic A."/>
            <person name="Ireland A."/>
            <person name="Larimer J."/>
            <person name="McCowan C."/>
            <person name="Murphy C."/>
            <person name="Pearson M."/>
            <person name="Poon T.W."/>
            <person name="Priest M."/>
            <person name="Roberts A."/>
            <person name="Saif S."/>
            <person name="Shea T."/>
            <person name="Sisk P."/>
            <person name="Sykes S."/>
            <person name="Wortman J."/>
            <person name="Nusbaum C."/>
            <person name="Birren B."/>
        </authorList>
    </citation>
    <scope>NUCLEOTIDE SEQUENCE [LARGE SCALE GENOMIC DNA]</scope>
    <source>
        <strain evidence="3 4">P1976</strain>
    </source>
</reference>
<proteinExistence type="predicted"/>
<sequence>MSPPAATTSAPPSPYLYHTEDESLFAMDYVIQATSEEAFCVKWCMEVGLVDKQKFCPRCGKPMRLAPTRRRRRCCRRKQHADGKEICRGLLTNSFFNESKLKLRQAVLASTSLRAAHECYAFCRSTCSKELFRADFQIGSDGQIVEIDETSLAKKQKYHRGRHYEEFWLFGGVERGSGRWFGRIVHNKRTKATLLPILKRFVKPRTHIMSDMFATYVCQRGSTWHTLENNRSLRSMKYSHSWVNHSENFVDPLSGTHTNTIEGLWETRIKRHVKSMRGMRKDHLDSYLDEYMWRSWFFPPKPSRARSSQEPFLLFKNLDRGVSPTKQTTMEDLIAYASGTAAGGGEAAPHRADTGAPVAAPVAPREPEEEVGCSSQSAASDSEKLDDSEDEDFTPDSQASSYDEEPLTAESADSGEEDTAAEGDEDISIYLMDQDLRGQVTSILQADPCGNRCVESKTKQLELLLCSLSTMTKTEKSISLYTLLGAPGCQSSQAGKPRSPCGHGSGSESESGPSWARRRRAKRRGSACKEEEGPKELLAITRFLKNLRYPLRFT</sequence>
<feature type="compositionally biased region" description="Low complexity" evidence="1">
    <location>
        <begin position="499"/>
        <end position="514"/>
    </location>
</feature>
<dbReference type="SMART" id="SM01126">
    <property type="entry name" value="DDE_Tnp_IS1595"/>
    <property type="match status" value="1"/>
</dbReference>
<evidence type="ECO:0000313" key="4">
    <source>
        <dbReference type="Proteomes" id="UP000028582"/>
    </source>
</evidence>
<dbReference type="Pfam" id="PF12762">
    <property type="entry name" value="DDE_Tnp_IS1595"/>
    <property type="match status" value="1"/>
</dbReference>
<dbReference type="PANTHER" id="PTHR47163:SF2">
    <property type="entry name" value="SI:DKEY-17M8.2"/>
    <property type="match status" value="1"/>
</dbReference>
<feature type="compositionally biased region" description="Basic residues" evidence="1">
    <location>
        <begin position="516"/>
        <end position="526"/>
    </location>
</feature>